<evidence type="ECO:0000256" key="5">
    <source>
        <dbReference type="ARBA" id="ARBA00022989"/>
    </source>
</evidence>
<feature type="transmembrane region" description="Helical" evidence="7">
    <location>
        <begin position="197"/>
        <end position="214"/>
    </location>
</feature>
<dbReference type="EMBL" id="JBBMFA010000105">
    <property type="protein sequence ID" value="MEQ2521288.1"/>
    <property type="molecule type" value="Genomic_DNA"/>
</dbReference>
<evidence type="ECO:0000256" key="6">
    <source>
        <dbReference type="ARBA" id="ARBA00023136"/>
    </source>
</evidence>
<protein>
    <recommendedName>
        <fullName evidence="7">Phosphatidylglycerol--prolipoprotein diacylglyceryl transferase</fullName>
        <ecNumber evidence="7">2.5.1.145</ecNumber>
    </recommendedName>
</protein>
<dbReference type="Pfam" id="PF01790">
    <property type="entry name" value="LGT"/>
    <property type="match status" value="1"/>
</dbReference>
<organism evidence="9 10">
    <name type="scientific">Ruthenibacterium intestinale</name>
    <dbReference type="NCBI Taxonomy" id="3133163"/>
    <lineage>
        <taxon>Bacteria</taxon>
        <taxon>Bacillati</taxon>
        <taxon>Bacillota</taxon>
        <taxon>Clostridia</taxon>
        <taxon>Eubacteriales</taxon>
        <taxon>Oscillospiraceae</taxon>
        <taxon>Ruthenibacterium</taxon>
    </lineage>
</organism>
<evidence type="ECO:0000313" key="10">
    <source>
        <dbReference type="Proteomes" id="UP001477672"/>
    </source>
</evidence>
<gene>
    <name evidence="7 9" type="primary">lgt</name>
    <name evidence="9" type="ORF">WMO24_12725</name>
</gene>
<accession>A0ABV1GI20</accession>
<dbReference type="HAMAP" id="MF_01147">
    <property type="entry name" value="Lgt"/>
    <property type="match status" value="1"/>
</dbReference>
<dbReference type="PANTHER" id="PTHR30589:SF0">
    <property type="entry name" value="PHOSPHATIDYLGLYCEROL--PROLIPOPROTEIN DIACYLGLYCERYL TRANSFERASE"/>
    <property type="match status" value="1"/>
</dbReference>
<comment type="pathway">
    <text evidence="7">Protein modification; lipoprotein biosynthesis (diacylglyceryl transfer).</text>
</comment>
<reference evidence="9 10" key="1">
    <citation type="submission" date="2024-03" db="EMBL/GenBank/DDBJ databases">
        <title>Human intestinal bacterial collection.</title>
        <authorList>
            <person name="Pauvert C."/>
            <person name="Hitch T.C.A."/>
            <person name="Clavel T."/>
        </authorList>
    </citation>
    <scope>NUCLEOTIDE SEQUENCE [LARGE SCALE GENOMIC DNA]</scope>
    <source>
        <strain evidence="9 10">CLA-JM-H11</strain>
    </source>
</reference>
<dbReference type="Proteomes" id="UP001477672">
    <property type="component" value="Unassembled WGS sequence"/>
</dbReference>
<keyword evidence="10" id="KW-1185">Reference proteome</keyword>
<feature type="transmembrane region" description="Helical" evidence="7">
    <location>
        <begin position="125"/>
        <end position="143"/>
    </location>
</feature>
<dbReference type="NCBIfam" id="TIGR00544">
    <property type="entry name" value="lgt"/>
    <property type="match status" value="1"/>
</dbReference>
<dbReference type="RefSeq" id="WP_349216799.1">
    <property type="nucleotide sequence ID" value="NZ_JBBMFA010000105.1"/>
</dbReference>
<dbReference type="PANTHER" id="PTHR30589">
    <property type="entry name" value="PROLIPOPROTEIN DIACYLGLYCERYL TRANSFERASE"/>
    <property type="match status" value="1"/>
</dbReference>
<feature type="binding site" evidence="7">
    <location>
        <position position="144"/>
    </location>
    <ligand>
        <name>a 1,2-diacyl-sn-glycero-3-phospho-(1'-sn-glycerol)</name>
        <dbReference type="ChEBI" id="CHEBI:64716"/>
    </ligand>
</feature>
<sequence>MINHVTFPGLGLSMTINRVAFTVFGVPVYWYGICIALGLVLGLAFAFSKARSYGIDSDRMIDVVMLATLCAIVGARAYYVVFAPFEYESLWDMINLRDGGLAIYGGVLAAFVSALFLCRWRKVPTLPMFDLAAMGFLIGQGLGRWGNFFNQEAFGTNTTLPWGMYSEGTQNYLASVQATLAAQGVTVDPSLPVHPTFLYESLWCLLGFVVLFLYQKRRKFHGEIFLLYIIWYGAERFIVEGLRTDSLETVGGIRVSQLLALVSVIGAAGVWLWQRKVHRGQPLMVTYPVVDKRLDGPAVLTWNVNETPSVQELKERIDRLVEQEKAAESKKEAAETEAAPAAEEKTQPKAATVRKPRADRARVLERRAARQTVNVHAEAARALRSLGNERPSRRRIRH</sequence>
<feature type="transmembrane region" description="Helical" evidence="7">
    <location>
        <begin position="60"/>
        <end position="81"/>
    </location>
</feature>
<evidence type="ECO:0000256" key="8">
    <source>
        <dbReference type="SAM" id="MobiDB-lite"/>
    </source>
</evidence>
<feature type="transmembrane region" description="Helical" evidence="7">
    <location>
        <begin position="101"/>
        <end position="118"/>
    </location>
</feature>
<evidence type="ECO:0000256" key="2">
    <source>
        <dbReference type="ARBA" id="ARBA00022475"/>
    </source>
</evidence>
<dbReference type="GO" id="GO:0008961">
    <property type="term" value="F:phosphatidylglycerol-prolipoprotein diacylglyceryl transferase activity"/>
    <property type="evidence" value="ECO:0007669"/>
    <property type="project" value="UniProtKB-EC"/>
</dbReference>
<comment type="function">
    <text evidence="7">Catalyzes the transfer of the diacylglyceryl group from phosphatidylglycerol to the sulfhydryl group of the N-terminal cysteine of a prolipoprotein, the first step in the formation of mature lipoproteins.</text>
</comment>
<feature type="transmembrane region" description="Helical" evidence="7">
    <location>
        <begin position="251"/>
        <end position="273"/>
    </location>
</feature>
<name>A0ABV1GI20_9FIRM</name>
<evidence type="ECO:0000313" key="9">
    <source>
        <dbReference type="EMBL" id="MEQ2521288.1"/>
    </source>
</evidence>
<dbReference type="PROSITE" id="PS01311">
    <property type="entry name" value="LGT"/>
    <property type="match status" value="1"/>
</dbReference>
<feature type="transmembrane region" description="Helical" evidence="7">
    <location>
        <begin position="28"/>
        <end position="48"/>
    </location>
</feature>
<keyword evidence="6 7" id="KW-0472">Membrane</keyword>
<feature type="region of interest" description="Disordered" evidence="8">
    <location>
        <begin position="326"/>
        <end position="376"/>
    </location>
</feature>
<dbReference type="EC" id="2.5.1.145" evidence="7"/>
<keyword evidence="4 7" id="KW-0812">Transmembrane</keyword>
<comment type="catalytic activity">
    <reaction evidence="7">
        <text>L-cysteinyl-[prolipoprotein] + a 1,2-diacyl-sn-glycero-3-phospho-(1'-sn-glycerol) = an S-1,2-diacyl-sn-glyceryl-L-cysteinyl-[prolipoprotein] + sn-glycerol 1-phosphate + H(+)</text>
        <dbReference type="Rhea" id="RHEA:56712"/>
        <dbReference type="Rhea" id="RHEA-COMP:14679"/>
        <dbReference type="Rhea" id="RHEA-COMP:14680"/>
        <dbReference type="ChEBI" id="CHEBI:15378"/>
        <dbReference type="ChEBI" id="CHEBI:29950"/>
        <dbReference type="ChEBI" id="CHEBI:57685"/>
        <dbReference type="ChEBI" id="CHEBI:64716"/>
        <dbReference type="ChEBI" id="CHEBI:140658"/>
        <dbReference type="EC" id="2.5.1.145"/>
    </reaction>
</comment>
<evidence type="ECO:0000256" key="3">
    <source>
        <dbReference type="ARBA" id="ARBA00022679"/>
    </source>
</evidence>
<comment type="subcellular location">
    <subcellularLocation>
        <location evidence="7">Cell membrane</location>
        <topology evidence="7">Multi-pass membrane protein</topology>
    </subcellularLocation>
</comment>
<keyword evidence="2 7" id="KW-1003">Cell membrane</keyword>
<feature type="transmembrane region" description="Helical" evidence="7">
    <location>
        <begin position="221"/>
        <end position="239"/>
    </location>
</feature>
<evidence type="ECO:0000256" key="7">
    <source>
        <dbReference type="HAMAP-Rule" id="MF_01147"/>
    </source>
</evidence>
<evidence type="ECO:0000256" key="4">
    <source>
        <dbReference type="ARBA" id="ARBA00022692"/>
    </source>
</evidence>
<keyword evidence="5 7" id="KW-1133">Transmembrane helix</keyword>
<keyword evidence="3 7" id="KW-0808">Transferase</keyword>
<comment type="caution">
    <text evidence="9">The sequence shown here is derived from an EMBL/GenBank/DDBJ whole genome shotgun (WGS) entry which is preliminary data.</text>
</comment>
<comment type="similarity">
    <text evidence="1 7">Belongs to the Lgt family.</text>
</comment>
<evidence type="ECO:0000256" key="1">
    <source>
        <dbReference type="ARBA" id="ARBA00007150"/>
    </source>
</evidence>
<dbReference type="InterPro" id="IPR001640">
    <property type="entry name" value="Lgt"/>
</dbReference>
<feature type="compositionally biased region" description="Basic and acidic residues" evidence="8">
    <location>
        <begin position="356"/>
        <end position="368"/>
    </location>
</feature>
<proteinExistence type="inferred from homology"/>